<comment type="caution">
    <text evidence="3">The sequence shown here is derived from an EMBL/GenBank/DDBJ whole genome shotgun (WGS) entry which is preliminary data.</text>
</comment>
<dbReference type="FunCoup" id="A0A545AR95">
    <property type="interactions" value="2"/>
</dbReference>
<dbReference type="InterPro" id="IPR029058">
    <property type="entry name" value="AB_hydrolase_fold"/>
</dbReference>
<reference evidence="3 4" key="1">
    <citation type="submission" date="2019-07" db="EMBL/GenBank/DDBJ databases">
        <title>Cryptosporangium phraense sp. nov., isolated from plant litter.</title>
        <authorList>
            <person name="Suriyachadkun C."/>
        </authorList>
    </citation>
    <scope>NUCLEOTIDE SEQUENCE [LARGE SCALE GENOMIC DNA]</scope>
    <source>
        <strain evidence="3 4">A-T 5661</strain>
    </source>
</reference>
<dbReference type="RefSeq" id="WP_142705748.1">
    <property type="nucleotide sequence ID" value="NZ_VIRS01000011.1"/>
</dbReference>
<keyword evidence="1 3" id="KW-0378">Hydrolase</keyword>
<dbReference type="PANTHER" id="PTHR43329">
    <property type="entry name" value="EPOXIDE HYDROLASE"/>
    <property type="match status" value="1"/>
</dbReference>
<dbReference type="InterPro" id="IPR000073">
    <property type="entry name" value="AB_hydrolase_1"/>
</dbReference>
<evidence type="ECO:0000313" key="4">
    <source>
        <dbReference type="Proteomes" id="UP000317982"/>
    </source>
</evidence>
<dbReference type="OrthoDB" id="2987348at2"/>
<gene>
    <name evidence="3" type="ORF">FL583_17590</name>
</gene>
<evidence type="ECO:0000259" key="2">
    <source>
        <dbReference type="Pfam" id="PF00561"/>
    </source>
</evidence>
<dbReference type="Pfam" id="PF00561">
    <property type="entry name" value="Abhydrolase_1"/>
    <property type="match status" value="1"/>
</dbReference>
<dbReference type="InterPro" id="IPR000639">
    <property type="entry name" value="Epox_hydrolase-like"/>
</dbReference>
<dbReference type="GO" id="GO:0016787">
    <property type="term" value="F:hydrolase activity"/>
    <property type="evidence" value="ECO:0007669"/>
    <property type="project" value="UniProtKB-KW"/>
</dbReference>
<dbReference type="EMBL" id="VIRS01000011">
    <property type="protein sequence ID" value="TQS43837.1"/>
    <property type="molecule type" value="Genomic_DNA"/>
</dbReference>
<organism evidence="3 4">
    <name type="scientific">Cryptosporangium phraense</name>
    <dbReference type="NCBI Taxonomy" id="2593070"/>
    <lineage>
        <taxon>Bacteria</taxon>
        <taxon>Bacillati</taxon>
        <taxon>Actinomycetota</taxon>
        <taxon>Actinomycetes</taxon>
        <taxon>Cryptosporangiales</taxon>
        <taxon>Cryptosporangiaceae</taxon>
        <taxon>Cryptosporangium</taxon>
    </lineage>
</organism>
<protein>
    <submittedName>
        <fullName evidence="3">Alpha/beta hydrolase</fullName>
    </submittedName>
</protein>
<sequence>MANPPDDVIVLHEGPWSHRFVSANGSRFHVVEAGSGPLILLLHGFPEYWWTWRHQIEPLAEAGYRVAAVDLRGYGASDKPPRGYDGFTTASDVSGLIRALGERDAMLVGHDWGGALAWATATFHPRQVRRMAILSSPHPLRLRAAIASDPRGQLAASRTLFAFQTPRYEHRVTANDATYVGNLFEKWSGGRWRTTDEYAEYVQACRTAIQIPQAAFCAMEYYRWSLRSLSRPTGWRYAKLMQAPIAAPTLQLHGADDAYLLPRTAQGSGRYVTAGYEWQVLDGVGHFPQAEQPEFVTGELLRWAKAS</sequence>
<feature type="domain" description="AB hydrolase-1" evidence="2">
    <location>
        <begin position="37"/>
        <end position="292"/>
    </location>
</feature>
<accession>A0A545AR95</accession>
<dbReference type="InParanoid" id="A0A545AR95"/>
<dbReference type="PRINTS" id="PR00412">
    <property type="entry name" value="EPOXHYDRLASE"/>
</dbReference>
<dbReference type="AlphaFoldDB" id="A0A545AR95"/>
<name>A0A545AR95_9ACTN</name>
<proteinExistence type="predicted"/>
<dbReference type="PRINTS" id="PR00111">
    <property type="entry name" value="ABHYDROLASE"/>
</dbReference>
<dbReference type="Gene3D" id="3.40.50.1820">
    <property type="entry name" value="alpha/beta hydrolase"/>
    <property type="match status" value="1"/>
</dbReference>
<dbReference type="SUPFAM" id="SSF53474">
    <property type="entry name" value="alpha/beta-Hydrolases"/>
    <property type="match status" value="1"/>
</dbReference>
<evidence type="ECO:0000313" key="3">
    <source>
        <dbReference type="EMBL" id="TQS43837.1"/>
    </source>
</evidence>
<evidence type="ECO:0000256" key="1">
    <source>
        <dbReference type="ARBA" id="ARBA00022801"/>
    </source>
</evidence>
<dbReference type="Proteomes" id="UP000317982">
    <property type="component" value="Unassembled WGS sequence"/>
</dbReference>
<keyword evidence="4" id="KW-1185">Reference proteome</keyword>